<comment type="caution">
    <text evidence="1">The sequence shown here is derived from an EMBL/GenBank/DDBJ whole genome shotgun (WGS) entry which is preliminary data.</text>
</comment>
<gene>
    <name evidence="1" type="ORF">WICPIJ_000512</name>
</gene>
<dbReference type="EMBL" id="JAEUBG010000312">
    <property type="protein sequence ID" value="KAH3688522.1"/>
    <property type="molecule type" value="Genomic_DNA"/>
</dbReference>
<keyword evidence="2" id="KW-1185">Reference proteome</keyword>
<evidence type="ECO:0000313" key="2">
    <source>
        <dbReference type="Proteomes" id="UP000774326"/>
    </source>
</evidence>
<organism evidence="1 2">
    <name type="scientific">Wickerhamomyces pijperi</name>
    <name type="common">Yeast</name>
    <name type="synonym">Pichia pijperi</name>
    <dbReference type="NCBI Taxonomy" id="599730"/>
    <lineage>
        <taxon>Eukaryota</taxon>
        <taxon>Fungi</taxon>
        <taxon>Dikarya</taxon>
        <taxon>Ascomycota</taxon>
        <taxon>Saccharomycotina</taxon>
        <taxon>Saccharomycetes</taxon>
        <taxon>Phaffomycetales</taxon>
        <taxon>Wickerhamomycetaceae</taxon>
        <taxon>Wickerhamomyces</taxon>
    </lineage>
</organism>
<reference evidence="1" key="2">
    <citation type="submission" date="2021-01" db="EMBL/GenBank/DDBJ databases">
        <authorList>
            <person name="Schikora-Tamarit M.A."/>
        </authorList>
    </citation>
    <scope>NUCLEOTIDE SEQUENCE</scope>
    <source>
        <strain evidence="1">CBS2887</strain>
    </source>
</reference>
<protein>
    <submittedName>
        <fullName evidence="1">Uncharacterized protein</fullName>
    </submittedName>
</protein>
<dbReference type="AlphaFoldDB" id="A0A9P8QDF0"/>
<evidence type="ECO:0000313" key="1">
    <source>
        <dbReference type="EMBL" id="KAH3688522.1"/>
    </source>
</evidence>
<reference evidence="1" key="1">
    <citation type="journal article" date="2021" name="Open Biol.">
        <title>Shared evolutionary footprints suggest mitochondrial oxidative damage underlies multiple complex I losses in fungi.</title>
        <authorList>
            <person name="Schikora-Tamarit M.A."/>
            <person name="Marcet-Houben M."/>
            <person name="Nosek J."/>
            <person name="Gabaldon T."/>
        </authorList>
    </citation>
    <scope>NUCLEOTIDE SEQUENCE</scope>
    <source>
        <strain evidence="1">CBS2887</strain>
    </source>
</reference>
<proteinExistence type="predicted"/>
<sequence>MVEDLITQSGKVAAERLVVVAVVVDAVLELELVEVAAAAAVDTDLVPVLAGFAVAAVLASWSFVPIQTTSLEEWLVVGQLPETCSDVAGSSMASLHK</sequence>
<dbReference type="Proteomes" id="UP000774326">
    <property type="component" value="Unassembled WGS sequence"/>
</dbReference>
<name>A0A9P8QDF0_WICPI</name>
<accession>A0A9P8QDF0</accession>